<evidence type="ECO:0008006" key="3">
    <source>
        <dbReference type="Google" id="ProtNLM"/>
    </source>
</evidence>
<proteinExistence type="predicted"/>
<accession>A0ABT4Q6S6</accession>
<protein>
    <recommendedName>
        <fullName evidence="3">Phage major capsid protein</fullName>
    </recommendedName>
</protein>
<name>A0ABT4Q6S6_9BACL</name>
<organism evidence="1 2">
    <name type="scientific">Paenibacillus gyeongsangnamensis</name>
    <dbReference type="NCBI Taxonomy" id="3388067"/>
    <lineage>
        <taxon>Bacteria</taxon>
        <taxon>Bacillati</taxon>
        <taxon>Bacillota</taxon>
        <taxon>Bacilli</taxon>
        <taxon>Bacillales</taxon>
        <taxon>Paenibacillaceae</taxon>
        <taxon>Paenibacillus</taxon>
    </lineage>
</organism>
<sequence length="357" mass="39088">MSNHITQPTFTSLSNPELASIRAGKAVTLQKFVELKAAATDYQNFGVLLTPQFKREINDIKRERGVFGQLLDKYQTRATGQPHRWYDQYVLPNTGGFVDPRNIQAVTAANNGSSLRTEFYAQVRALAGQINFGLFDQQVNEQSGIFPDLVAKDLKDMLTAVYQAEDLGLFTGTATGLTDTTSVQYASIKTQAQLTLQVNPGVSIIDSIRTKVANMMANQTVVVKPTHVFVNPLLLDIMEQEIKNAANTYKEVLAKDVEVLPGIAFDGIRTAAGTLPVIPCWEMSTKTSTVTGASTDYPIFVASMNQIEKGWVGSPDIQLYKMGLSTDLADKYVAVTFNTGAILKAPAYAHAWGYVSR</sequence>
<keyword evidence="2" id="KW-1185">Reference proteome</keyword>
<dbReference type="Proteomes" id="UP001527882">
    <property type="component" value="Unassembled WGS sequence"/>
</dbReference>
<evidence type="ECO:0000313" key="1">
    <source>
        <dbReference type="EMBL" id="MCZ8512410.1"/>
    </source>
</evidence>
<dbReference type="EMBL" id="JAQAGZ010000004">
    <property type="protein sequence ID" value="MCZ8512410.1"/>
    <property type="molecule type" value="Genomic_DNA"/>
</dbReference>
<evidence type="ECO:0000313" key="2">
    <source>
        <dbReference type="Proteomes" id="UP001527882"/>
    </source>
</evidence>
<gene>
    <name evidence="1" type="ORF">O9H85_08180</name>
</gene>
<reference evidence="1 2" key="1">
    <citation type="submission" date="2022-12" db="EMBL/GenBank/DDBJ databases">
        <title>Draft genome sequence of Paenibacillus sp. dW9.</title>
        <authorList>
            <person name="Choi E.-W."/>
            <person name="Kim D.-U."/>
        </authorList>
    </citation>
    <scope>NUCLEOTIDE SEQUENCE [LARGE SCALE GENOMIC DNA]</scope>
    <source>
        <strain evidence="2">dW9</strain>
    </source>
</reference>
<comment type="caution">
    <text evidence="1">The sequence shown here is derived from an EMBL/GenBank/DDBJ whole genome shotgun (WGS) entry which is preliminary data.</text>
</comment>
<dbReference type="RefSeq" id="WP_269880833.1">
    <property type="nucleotide sequence ID" value="NZ_JAQAGZ010000004.1"/>
</dbReference>